<dbReference type="PROSITE" id="PS50850">
    <property type="entry name" value="MFS"/>
    <property type="match status" value="1"/>
</dbReference>
<feature type="transmembrane region" description="Helical" evidence="5">
    <location>
        <begin position="148"/>
        <end position="171"/>
    </location>
</feature>
<evidence type="ECO:0000313" key="7">
    <source>
        <dbReference type="EMBL" id="KAL1896363.1"/>
    </source>
</evidence>
<keyword evidence="4 5" id="KW-0472">Membrane</keyword>
<feature type="transmembrane region" description="Helical" evidence="5">
    <location>
        <begin position="94"/>
        <end position="114"/>
    </location>
</feature>
<sequence>MADIYHSVPGTIHMVDTDGQLDHHGSADVILNPQPSADPEDPLNWSPRRKRWAILMAYTYVFGTAIATTVQYSVAGEINKDTGISIASIDTGNGLMFLFAGWGCLLWQPVALVYGRRGVYLLSSLLTTVAMIWTALGKTTGSWYGHRILIGLFVAPVESLPEVSVSDLFFAHERGTYIGIYALMVFGSNALAPFFAGFIAETMPWQAAIWFGAIVCGVCTIIIFFGLEETMYLRTTVEGADDNDESSKVEAATMGPDAVEAAPGTTEKTEKTAPASATSIRVASPIQAFAPPRSYAQKLNLFRRISGRPSVKDMFVMMYRPLLLLVSFPSIVWAGFLYGSNLSWYMVVNGTMVVILGSAPYNFSTGAIGAAYISVFVGAVVGAVWAGWAGDKLALYLARRNNGIREPEHRLWVLVASALIGAAGFLVWGVGAAHSVHFMGPVIGVAMVEVAVVTGASAALSYGVDCFKEMAGESLILIIVIRNSMGFGFSYGITPWLNAEGYTKTFIAVSMLSLGCTLTFLAMSVFGKSLRRMSAKRYWAYVETQVMRMSH</sequence>
<accession>A0ABR3Z6R8</accession>
<feature type="transmembrane region" description="Helical" evidence="5">
    <location>
        <begin position="119"/>
        <end position="136"/>
    </location>
</feature>
<evidence type="ECO:0000256" key="4">
    <source>
        <dbReference type="ARBA" id="ARBA00023136"/>
    </source>
</evidence>
<organism evidence="7 8">
    <name type="scientific">Sporothrix stenoceras</name>
    <dbReference type="NCBI Taxonomy" id="5173"/>
    <lineage>
        <taxon>Eukaryota</taxon>
        <taxon>Fungi</taxon>
        <taxon>Dikarya</taxon>
        <taxon>Ascomycota</taxon>
        <taxon>Pezizomycotina</taxon>
        <taxon>Sordariomycetes</taxon>
        <taxon>Sordariomycetidae</taxon>
        <taxon>Ophiostomatales</taxon>
        <taxon>Ophiostomataceae</taxon>
        <taxon>Sporothrix</taxon>
    </lineage>
</organism>
<dbReference type="PANTHER" id="PTHR23502">
    <property type="entry name" value="MAJOR FACILITATOR SUPERFAMILY"/>
    <property type="match status" value="1"/>
</dbReference>
<evidence type="ECO:0000256" key="3">
    <source>
        <dbReference type="ARBA" id="ARBA00022989"/>
    </source>
</evidence>
<feature type="transmembrane region" description="Helical" evidence="5">
    <location>
        <begin position="178"/>
        <end position="199"/>
    </location>
</feature>
<comment type="caution">
    <text evidence="7">The sequence shown here is derived from an EMBL/GenBank/DDBJ whole genome shotgun (WGS) entry which is preliminary data.</text>
</comment>
<feature type="transmembrane region" description="Helical" evidence="5">
    <location>
        <begin position="322"/>
        <end position="347"/>
    </location>
</feature>
<dbReference type="Proteomes" id="UP001583186">
    <property type="component" value="Unassembled WGS sequence"/>
</dbReference>
<evidence type="ECO:0000259" key="6">
    <source>
        <dbReference type="PROSITE" id="PS50850"/>
    </source>
</evidence>
<evidence type="ECO:0000313" key="8">
    <source>
        <dbReference type="Proteomes" id="UP001583186"/>
    </source>
</evidence>
<dbReference type="InterPro" id="IPR011701">
    <property type="entry name" value="MFS"/>
</dbReference>
<dbReference type="PANTHER" id="PTHR23502:SF30">
    <property type="entry name" value="TRANSPORTER, PUTATIVE (AFU_ORTHOLOGUE AFUA_8G04702)-RELATED"/>
    <property type="match status" value="1"/>
</dbReference>
<evidence type="ECO:0000256" key="2">
    <source>
        <dbReference type="ARBA" id="ARBA00022692"/>
    </source>
</evidence>
<keyword evidence="3 5" id="KW-1133">Transmembrane helix</keyword>
<dbReference type="EMBL" id="JAWCUI010000023">
    <property type="protein sequence ID" value="KAL1896363.1"/>
    <property type="molecule type" value="Genomic_DNA"/>
</dbReference>
<feature type="transmembrane region" description="Helical" evidence="5">
    <location>
        <begin position="475"/>
        <end position="494"/>
    </location>
</feature>
<keyword evidence="8" id="KW-1185">Reference proteome</keyword>
<feature type="transmembrane region" description="Helical" evidence="5">
    <location>
        <begin position="205"/>
        <end position="227"/>
    </location>
</feature>
<comment type="subcellular location">
    <subcellularLocation>
        <location evidence="1">Membrane</location>
        <topology evidence="1">Multi-pass membrane protein</topology>
    </subcellularLocation>
</comment>
<evidence type="ECO:0000256" key="5">
    <source>
        <dbReference type="SAM" id="Phobius"/>
    </source>
</evidence>
<feature type="transmembrane region" description="Helical" evidence="5">
    <location>
        <begin position="52"/>
        <end position="74"/>
    </location>
</feature>
<name>A0ABR3Z6R8_9PEZI</name>
<proteinExistence type="predicted"/>
<dbReference type="SUPFAM" id="SSF103473">
    <property type="entry name" value="MFS general substrate transporter"/>
    <property type="match status" value="1"/>
</dbReference>
<reference evidence="7 8" key="1">
    <citation type="journal article" date="2024" name="IMA Fungus">
        <title>IMA Genome - F19 : A genome assembly and annotation guide to empower mycologists, including annotated draft genome sequences of Ceratocystis pirilliformis, Diaporthe australafricana, Fusarium ophioides, Paecilomyces lecythidis, and Sporothrix stenoceras.</title>
        <authorList>
            <person name="Aylward J."/>
            <person name="Wilson A.M."/>
            <person name="Visagie C.M."/>
            <person name="Spraker J."/>
            <person name="Barnes I."/>
            <person name="Buitendag C."/>
            <person name="Ceriani C."/>
            <person name="Del Mar Angel L."/>
            <person name="du Plessis D."/>
            <person name="Fuchs T."/>
            <person name="Gasser K."/>
            <person name="Kramer D."/>
            <person name="Li W."/>
            <person name="Munsamy K."/>
            <person name="Piso A."/>
            <person name="Price J.L."/>
            <person name="Sonnekus B."/>
            <person name="Thomas C."/>
            <person name="van der Nest A."/>
            <person name="van Dijk A."/>
            <person name="van Heerden A."/>
            <person name="van Vuuren N."/>
            <person name="Yilmaz N."/>
            <person name="Duong T.A."/>
            <person name="van der Merwe N.A."/>
            <person name="Wingfield M.J."/>
            <person name="Wingfield B.D."/>
        </authorList>
    </citation>
    <scope>NUCLEOTIDE SEQUENCE [LARGE SCALE GENOMIC DNA]</scope>
    <source>
        <strain evidence="7 8">CMW 5346</strain>
    </source>
</reference>
<dbReference type="InterPro" id="IPR036259">
    <property type="entry name" value="MFS_trans_sf"/>
</dbReference>
<feature type="domain" description="Major facilitator superfamily (MFS) profile" evidence="6">
    <location>
        <begin position="53"/>
        <end position="531"/>
    </location>
</feature>
<feature type="transmembrane region" description="Helical" evidence="5">
    <location>
        <begin position="506"/>
        <end position="527"/>
    </location>
</feature>
<evidence type="ECO:0000256" key="1">
    <source>
        <dbReference type="ARBA" id="ARBA00004141"/>
    </source>
</evidence>
<keyword evidence="2 5" id="KW-0812">Transmembrane</keyword>
<feature type="transmembrane region" description="Helical" evidence="5">
    <location>
        <begin position="442"/>
        <end position="463"/>
    </location>
</feature>
<feature type="transmembrane region" description="Helical" evidence="5">
    <location>
        <begin position="411"/>
        <end position="430"/>
    </location>
</feature>
<feature type="transmembrane region" description="Helical" evidence="5">
    <location>
        <begin position="367"/>
        <end position="390"/>
    </location>
</feature>
<dbReference type="Pfam" id="PF07690">
    <property type="entry name" value="MFS_1"/>
    <property type="match status" value="1"/>
</dbReference>
<dbReference type="InterPro" id="IPR020846">
    <property type="entry name" value="MFS_dom"/>
</dbReference>
<dbReference type="Gene3D" id="1.20.1250.20">
    <property type="entry name" value="MFS general substrate transporter like domains"/>
    <property type="match status" value="1"/>
</dbReference>
<gene>
    <name evidence="7" type="ORF">Sste5346_004748</name>
</gene>
<protein>
    <recommendedName>
        <fullName evidence="6">Major facilitator superfamily (MFS) profile domain-containing protein</fullName>
    </recommendedName>
</protein>